<organism evidence="1 2">
    <name type="scientific">Streptomyces palmae</name>
    <dbReference type="NCBI Taxonomy" id="1701085"/>
    <lineage>
        <taxon>Bacteria</taxon>
        <taxon>Bacillati</taxon>
        <taxon>Actinomycetota</taxon>
        <taxon>Actinomycetes</taxon>
        <taxon>Kitasatosporales</taxon>
        <taxon>Streptomycetaceae</taxon>
        <taxon>Streptomyces</taxon>
    </lineage>
</organism>
<evidence type="ECO:0000313" key="2">
    <source>
        <dbReference type="Proteomes" id="UP000297948"/>
    </source>
</evidence>
<dbReference type="AlphaFoldDB" id="A0A4Z0GXB6"/>
<dbReference type="RefSeq" id="WP_135340636.1">
    <property type="nucleotide sequence ID" value="NZ_JBHLTX010000053.1"/>
</dbReference>
<evidence type="ECO:0000313" key="1">
    <source>
        <dbReference type="EMBL" id="TGB01734.1"/>
    </source>
</evidence>
<name>A0A4Z0GXB6_9ACTN</name>
<reference evidence="1 2" key="1">
    <citation type="submission" date="2019-03" db="EMBL/GenBank/DDBJ databases">
        <authorList>
            <person name="Gonzalez-Pimentel J.L."/>
        </authorList>
    </citation>
    <scope>NUCLEOTIDE SEQUENCE [LARGE SCALE GENOMIC DNA]</scope>
    <source>
        <strain evidence="1 2">JCM 31289</strain>
    </source>
</reference>
<gene>
    <name evidence="1" type="ORF">E4099_20975</name>
</gene>
<comment type="caution">
    <text evidence="1">The sequence shown here is derived from an EMBL/GenBank/DDBJ whole genome shotgun (WGS) entry which is preliminary data.</text>
</comment>
<proteinExistence type="predicted"/>
<accession>A0A4Z0GXB6</accession>
<dbReference type="EMBL" id="SRID01000218">
    <property type="protein sequence ID" value="TGB01734.1"/>
    <property type="molecule type" value="Genomic_DNA"/>
</dbReference>
<sequence>MTILIGLIVLAVGAVVMTVVLSRRDRTGSDATITYIPVGRSAEPAAYQREGLGHPQQDRVSF</sequence>
<keyword evidence="2" id="KW-1185">Reference proteome</keyword>
<protein>
    <submittedName>
        <fullName evidence="1">Uncharacterized protein</fullName>
    </submittedName>
</protein>
<dbReference type="Proteomes" id="UP000297948">
    <property type="component" value="Unassembled WGS sequence"/>
</dbReference>